<proteinExistence type="predicted"/>
<keyword evidence="1" id="KW-1133">Transmembrane helix</keyword>
<reference evidence="2" key="2">
    <citation type="journal article" date="2015" name="Fish Shellfish Immunol.">
        <title>Early steps in the European eel (Anguilla anguilla)-Vibrio vulnificus interaction in the gills: Role of the RtxA13 toxin.</title>
        <authorList>
            <person name="Callol A."/>
            <person name="Pajuelo D."/>
            <person name="Ebbesson L."/>
            <person name="Teles M."/>
            <person name="MacKenzie S."/>
            <person name="Amaro C."/>
        </authorList>
    </citation>
    <scope>NUCLEOTIDE SEQUENCE</scope>
</reference>
<sequence>MRRKQNKEKKQKTYSFTLLYVAITIATTTTFPKLDTFMVNLFFVVNTAKIKDIY</sequence>
<evidence type="ECO:0000256" key="1">
    <source>
        <dbReference type="SAM" id="Phobius"/>
    </source>
</evidence>
<accession>A0A0E9WIN3</accession>
<dbReference type="EMBL" id="GBXM01018411">
    <property type="protein sequence ID" value="JAH90166.1"/>
    <property type="molecule type" value="Transcribed_RNA"/>
</dbReference>
<feature type="transmembrane region" description="Helical" evidence="1">
    <location>
        <begin position="12"/>
        <end position="31"/>
    </location>
</feature>
<reference evidence="2" key="1">
    <citation type="submission" date="2014-11" db="EMBL/GenBank/DDBJ databases">
        <authorList>
            <person name="Amaro Gonzalez C."/>
        </authorList>
    </citation>
    <scope>NUCLEOTIDE SEQUENCE</scope>
</reference>
<keyword evidence="1" id="KW-0812">Transmembrane</keyword>
<dbReference type="AlphaFoldDB" id="A0A0E9WIN3"/>
<keyword evidence="1" id="KW-0472">Membrane</keyword>
<organism evidence="2">
    <name type="scientific">Anguilla anguilla</name>
    <name type="common">European freshwater eel</name>
    <name type="synonym">Muraena anguilla</name>
    <dbReference type="NCBI Taxonomy" id="7936"/>
    <lineage>
        <taxon>Eukaryota</taxon>
        <taxon>Metazoa</taxon>
        <taxon>Chordata</taxon>
        <taxon>Craniata</taxon>
        <taxon>Vertebrata</taxon>
        <taxon>Euteleostomi</taxon>
        <taxon>Actinopterygii</taxon>
        <taxon>Neopterygii</taxon>
        <taxon>Teleostei</taxon>
        <taxon>Anguilliformes</taxon>
        <taxon>Anguillidae</taxon>
        <taxon>Anguilla</taxon>
    </lineage>
</organism>
<evidence type="ECO:0000313" key="2">
    <source>
        <dbReference type="EMBL" id="JAH90166.1"/>
    </source>
</evidence>
<protein>
    <submittedName>
        <fullName evidence="2">Uncharacterized protein</fullName>
    </submittedName>
</protein>
<name>A0A0E9WIN3_ANGAN</name>